<accession>A0A2M6X087</accession>
<dbReference type="Pfam" id="PF01790">
    <property type="entry name" value="LGT"/>
    <property type="match status" value="1"/>
</dbReference>
<keyword evidence="2" id="KW-1003">Cell membrane</keyword>
<evidence type="ECO:0000256" key="3">
    <source>
        <dbReference type="ARBA" id="ARBA00022679"/>
    </source>
</evidence>
<dbReference type="GO" id="GO:0005886">
    <property type="term" value="C:plasma membrane"/>
    <property type="evidence" value="ECO:0007669"/>
    <property type="project" value="InterPro"/>
</dbReference>
<evidence type="ECO:0000256" key="2">
    <source>
        <dbReference type="ARBA" id="ARBA00022475"/>
    </source>
</evidence>
<name>A0A2M6X087_9BACT</name>
<evidence type="ECO:0000313" key="9">
    <source>
        <dbReference type="Proteomes" id="UP000230731"/>
    </source>
</evidence>
<feature type="transmembrane region" description="Helical" evidence="7">
    <location>
        <begin position="222"/>
        <end position="238"/>
    </location>
</feature>
<feature type="transmembrane region" description="Helical" evidence="7">
    <location>
        <begin position="31"/>
        <end position="48"/>
    </location>
</feature>
<feature type="transmembrane region" description="Helical" evidence="7">
    <location>
        <begin position="128"/>
        <end position="149"/>
    </location>
</feature>
<evidence type="ECO:0000256" key="4">
    <source>
        <dbReference type="ARBA" id="ARBA00022692"/>
    </source>
</evidence>
<dbReference type="AlphaFoldDB" id="A0A2M6X087"/>
<feature type="transmembrane region" description="Helical" evidence="7">
    <location>
        <begin position="161"/>
        <end position="181"/>
    </location>
</feature>
<evidence type="ECO:0000256" key="6">
    <source>
        <dbReference type="ARBA" id="ARBA00023136"/>
    </source>
</evidence>
<comment type="caution">
    <text evidence="8">The sequence shown here is derived from an EMBL/GenBank/DDBJ whole genome shotgun (WGS) entry which is preliminary data.</text>
</comment>
<comment type="similarity">
    <text evidence="1">Belongs to the Lgt family.</text>
</comment>
<dbReference type="InterPro" id="IPR001640">
    <property type="entry name" value="Lgt"/>
</dbReference>
<reference evidence="9" key="1">
    <citation type="submission" date="2017-09" db="EMBL/GenBank/DDBJ databases">
        <title>Depth-based differentiation of microbial function through sediment-hosted aquifers and enrichment of novel symbionts in the deep terrestrial subsurface.</title>
        <authorList>
            <person name="Probst A.J."/>
            <person name="Ladd B."/>
            <person name="Jarett J.K."/>
            <person name="Geller-Mcgrath D.E."/>
            <person name="Sieber C.M.K."/>
            <person name="Emerson J.B."/>
            <person name="Anantharaman K."/>
            <person name="Thomas B.C."/>
            <person name="Malmstrom R."/>
            <person name="Stieglmeier M."/>
            <person name="Klingl A."/>
            <person name="Woyke T."/>
            <person name="Ryan C.M."/>
            <person name="Banfield J.F."/>
        </authorList>
    </citation>
    <scope>NUCLEOTIDE SEQUENCE [LARGE SCALE GENOMIC DNA]</scope>
</reference>
<dbReference type="PANTHER" id="PTHR30589">
    <property type="entry name" value="PROLIPOPROTEIN DIACYLGLYCERYL TRANSFERASE"/>
    <property type="match status" value="1"/>
</dbReference>
<dbReference type="EMBL" id="PEZP01000004">
    <property type="protein sequence ID" value="PIT98482.1"/>
    <property type="molecule type" value="Genomic_DNA"/>
</dbReference>
<evidence type="ECO:0000256" key="5">
    <source>
        <dbReference type="ARBA" id="ARBA00022989"/>
    </source>
</evidence>
<feature type="transmembrane region" description="Helical" evidence="7">
    <location>
        <begin position="60"/>
        <end position="84"/>
    </location>
</feature>
<dbReference type="Proteomes" id="UP000230731">
    <property type="component" value="Unassembled WGS sequence"/>
</dbReference>
<sequence>MRASTPFYYAAVLLFPSREVAVAAGRLQLRWYGLAYAAAFLLAWRLLLKLGRRLALPRGDWLTVATWAAAGTLLGGRLGFVLLYELDFFWHHPEQIFFLSGGGMSAHGGFLGVGIGLWLAARQTGVSYLLLLDTAVIPAGLGIGLGRLANYINRELYVSPPAFVLGAAEGVLPALLAWQLLRRGAAAGRPAGIFLAGYAIVRVLTEFLRVQPYGSYWGLTPGQWYSLPLLAAGVWLLMRPQDTAYPAAAHSRRGTRKA</sequence>
<feature type="transmembrane region" description="Helical" evidence="7">
    <location>
        <begin position="193"/>
        <end position="210"/>
    </location>
</feature>
<evidence type="ECO:0000313" key="8">
    <source>
        <dbReference type="EMBL" id="PIT98482.1"/>
    </source>
</evidence>
<keyword evidence="5 7" id="KW-1133">Transmembrane helix</keyword>
<evidence type="ECO:0000256" key="1">
    <source>
        <dbReference type="ARBA" id="ARBA00007150"/>
    </source>
</evidence>
<evidence type="ECO:0000256" key="7">
    <source>
        <dbReference type="SAM" id="Phobius"/>
    </source>
</evidence>
<organism evidence="8 9">
    <name type="scientific">Candidatus Andersenbacteria bacterium CG10_big_fil_rev_8_21_14_0_10_54_11</name>
    <dbReference type="NCBI Taxonomy" id="1974485"/>
    <lineage>
        <taxon>Bacteria</taxon>
        <taxon>Candidatus Anderseniibacteriota</taxon>
    </lineage>
</organism>
<dbReference type="GO" id="GO:0008961">
    <property type="term" value="F:phosphatidylglycerol-prolipoprotein diacylglyceryl transferase activity"/>
    <property type="evidence" value="ECO:0007669"/>
    <property type="project" value="InterPro"/>
</dbReference>
<protein>
    <recommendedName>
        <fullName evidence="10">Phosphatidylglycerol--prolipoprotein diacylglyceryl transferase</fullName>
    </recommendedName>
</protein>
<feature type="transmembrane region" description="Helical" evidence="7">
    <location>
        <begin position="96"/>
        <end position="121"/>
    </location>
</feature>
<keyword evidence="3" id="KW-0808">Transferase</keyword>
<gene>
    <name evidence="8" type="ORF">COT71_00335</name>
</gene>
<proteinExistence type="inferred from homology"/>
<dbReference type="PANTHER" id="PTHR30589:SF0">
    <property type="entry name" value="PHOSPHATIDYLGLYCEROL--PROLIPOPROTEIN DIACYLGLYCERYL TRANSFERASE"/>
    <property type="match status" value="1"/>
</dbReference>
<evidence type="ECO:0008006" key="10">
    <source>
        <dbReference type="Google" id="ProtNLM"/>
    </source>
</evidence>
<keyword evidence="4 7" id="KW-0812">Transmembrane</keyword>
<dbReference type="GO" id="GO:0042158">
    <property type="term" value="P:lipoprotein biosynthetic process"/>
    <property type="evidence" value="ECO:0007669"/>
    <property type="project" value="InterPro"/>
</dbReference>
<keyword evidence="6 7" id="KW-0472">Membrane</keyword>